<name>A0A6V6YY85_9FLAO</name>
<evidence type="ECO:0000313" key="3">
    <source>
        <dbReference type="Proteomes" id="UP000530060"/>
    </source>
</evidence>
<reference evidence="2 3" key="1">
    <citation type="submission" date="2020-06" db="EMBL/GenBank/DDBJ databases">
        <authorList>
            <person name="Criscuolo A."/>
        </authorList>
    </citation>
    <scope>NUCLEOTIDE SEQUENCE [LARGE SCALE GENOMIC DNA]</scope>
    <source>
        <strain evidence="3">CIP 111411</strain>
    </source>
</reference>
<feature type="transmembrane region" description="Helical" evidence="1">
    <location>
        <begin position="6"/>
        <end position="27"/>
    </location>
</feature>
<comment type="caution">
    <text evidence="2">The sequence shown here is derived from an EMBL/GenBank/DDBJ whole genome shotgun (WGS) entry which is preliminary data.</text>
</comment>
<dbReference type="AlphaFoldDB" id="A0A6V6YY85"/>
<dbReference type="EMBL" id="CAIJDP010000068">
    <property type="protein sequence ID" value="CAD0004443.1"/>
    <property type="molecule type" value="Genomic_DNA"/>
</dbReference>
<feature type="transmembrane region" description="Helical" evidence="1">
    <location>
        <begin position="79"/>
        <end position="98"/>
    </location>
</feature>
<keyword evidence="1" id="KW-0812">Transmembrane</keyword>
<protein>
    <submittedName>
        <fullName evidence="2">Uncharacterized protein</fullName>
    </submittedName>
</protein>
<keyword evidence="1" id="KW-1133">Transmembrane helix</keyword>
<proteinExistence type="predicted"/>
<gene>
    <name evidence="2" type="ORF">FLAT13_02270</name>
</gene>
<evidence type="ECO:0000256" key="1">
    <source>
        <dbReference type="SAM" id="Phobius"/>
    </source>
</evidence>
<accession>A0A6V6YY85</accession>
<organism evidence="2 3">
    <name type="scientific">Flavobacterium salmonis</name>
    <dbReference type="NCBI Taxonomy" id="2654844"/>
    <lineage>
        <taxon>Bacteria</taxon>
        <taxon>Pseudomonadati</taxon>
        <taxon>Bacteroidota</taxon>
        <taxon>Flavobacteriia</taxon>
        <taxon>Flavobacteriales</taxon>
        <taxon>Flavobacteriaceae</taxon>
        <taxon>Flavobacterium</taxon>
    </lineage>
</organism>
<sequence>MDIVGAFFLFLFILILTVSNILFIKSLKKNNIKIFKYKLMFFLMSIVSFFAAILIYYLFNKYVLIRLFKIQMINSTYKARFMAVLSIGIINSIGNFLISKFYLSKIYLKENTNKIEIELIGTE</sequence>
<keyword evidence="3" id="KW-1185">Reference proteome</keyword>
<feature type="transmembrane region" description="Helical" evidence="1">
    <location>
        <begin position="39"/>
        <end position="59"/>
    </location>
</feature>
<dbReference type="Proteomes" id="UP000530060">
    <property type="component" value="Unassembled WGS sequence"/>
</dbReference>
<keyword evidence="1" id="KW-0472">Membrane</keyword>
<evidence type="ECO:0000313" key="2">
    <source>
        <dbReference type="EMBL" id="CAD0004443.1"/>
    </source>
</evidence>